<name>A0A9N8Z0Y2_9GLOM</name>
<dbReference type="InterPro" id="IPR013783">
    <property type="entry name" value="Ig-like_fold"/>
</dbReference>
<dbReference type="PANTHER" id="PTHR14374">
    <property type="entry name" value="FOIE GRAS"/>
    <property type="match status" value="1"/>
</dbReference>
<dbReference type="Proteomes" id="UP000789706">
    <property type="component" value="Unassembled WGS sequence"/>
</dbReference>
<comment type="caution">
    <text evidence="1">The sequence shown here is derived from an EMBL/GenBank/DDBJ whole genome shotgun (WGS) entry which is preliminary data.</text>
</comment>
<dbReference type="EMBL" id="CAJVPK010000169">
    <property type="protein sequence ID" value="CAG8465733.1"/>
    <property type="molecule type" value="Genomic_DNA"/>
</dbReference>
<protein>
    <submittedName>
        <fullName evidence="1">3203_t:CDS:1</fullName>
    </submittedName>
</protein>
<dbReference type="Gene3D" id="2.60.40.10">
    <property type="entry name" value="Immunoglobulins"/>
    <property type="match status" value="1"/>
</dbReference>
<proteinExistence type="predicted"/>
<accession>A0A9N8Z0Y2</accession>
<dbReference type="PANTHER" id="PTHR14374:SF0">
    <property type="entry name" value="TRAFFICKING PROTEIN PARTICLE COMPLEX SUBUNIT 11"/>
    <property type="match status" value="1"/>
</dbReference>
<evidence type="ECO:0000313" key="1">
    <source>
        <dbReference type="EMBL" id="CAG8465733.1"/>
    </source>
</evidence>
<dbReference type="OrthoDB" id="6278596at2759"/>
<organism evidence="1 2">
    <name type="scientific">Diversispora eburnea</name>
    <dbReference type="NCBI Taxonomy" id="1213867"/>
    <lineage>
        <taxon>Eukaryota</taxon>
        <taxon>Fungi</taxon>
        <taxon>Fungi incertae sedis</taxon>
        <taxon>Mucoromycota</taxon>
        <taxon>Glomeromycotina</taxon>
        <taxon>Glomeromycetes</taxon>
        <taxon>Diversisporales</taxon>
        <taxon>Diversisporaceae</taxon>
        <taxon>Diversispora</taxon>
    </lineage>
</organism>
<gene>
    <name evidence="1" type="ORF">DEBURN_LOCUS2908</name>
</gene>
<reference evidence="1" key="1">
    <citation type="submission" date="2021-06" db="EMBL/GenBank/DDBJ databases">
        <authorList>
            <person name="Kallberg Y."/>
            <person name="Tangrot J."/>
            <person name="Rosling A."/>
        </authorList>
    </citation>
    <scope>NUCLEOTIDE SEQUENCE</scope>
    <source>
        <strain evidence="1">AZ414A</strain>
    </source>
</reference>
<evidence type="ECO:0000313" key="2">
    <source>
        <dbReference type="Proteomes" id="UP000789706"/>
    </source>
</evidence>
<keyword evidence="2" id="KW-1185">Reference proteome</keyword>
<sequence length="141" mass="16312">MMVPQIEHPKSDISVTIVIPSNPIVGKLLTFIYKIMNGSSSATKINVTVEVNESFVFSGYKQTHFYVQPFSTYYFKVNCFPLTSGKVKLPKVKITRIKETDGTEQEEIKITAPGYKESYDDEWYMIFIRPRKELHNELYSI</sequence>
<dbReference type="AlphaFoldDB" id="A0A9N8Z0Y2"/>